<feature type="region of interest" description="Disordered" evidence="1">
    <location>
        <begin position="352"/>
        <end position="427"/>
    </location>
</feature>
<evidence type="ECO:0000313" key="2">
    <source>
        <dbReference type="EMBL" id="KAL0286974.1"/>
    </source>
</evidence>
<sequence length="427" mass="47391">MEVGARPRSILDQTIGGRSTDPFLIQYNRVKDRTVPYRDKLSTDPRRAGHTSSARLSRGGNRTTGKDPADRPRASFIYLRENGKVGRLCLPQLGKSHPRTTTRPLPFSLSVSTAGKAVVEAKPIATPTIKYEIGLLLKDLMEWPSPKKESYSTRCVPFVRIANIPRTTGRRATKSWQTRPGAAYSAKRLFGKVQFKTKKGKSPIPVSKTHDPDPTSYSKAKDHGVKTGQKRKSDDDDGLPNLNSAMDSNKRVTRPSLSAEIGSGQSLGLHELPRLELSRAWEPKVRALRELIRKEDPSLVKLNIRLDPPGRPAIPAEKCVNYHSFHLCSPVKTLSDLAFALLDAPIELAMGQSQNSYPPKSHRTRGPGRNQSSPKPGARTGARKQALNSHSINRKATTDKLFEEEKEERKRTSLVVHLDLHPSPPQN</sequence>
<dbReference type="EMBL" id="JACGWM010001844">
    <property type="protein sequence ID" value="KAL0286974.1"/>
    <property type="molecule type" value="Genomic_DNA"/>
</dbReference>
<reference evidence="2" key="1">
    <citation type="submission" date="2020-06" db="EMBL/GenBank/DDBJ databases">
        <authorList>
            <person name="Li T."/>
            <person name="Hu X."/>
            <person name="Zhang T."/>
            <person name="Song X."/>
            <person name="Zhang H."/>
            <person name="Dai N."/>
            <person name="Sheng W."/>
            <person name="Hou X."/>
            <person name="Wei L."/>
        </authorList>
    </citation>
    <scope>NUCLEOTIDE SEQUENCE</scope>
    <source>
        <strain evidence="2">KEN8</strain>
        <tissue evidence="2">Leaf</tissue>
    </source>
</reference>
<evidence type="ECO:0000256" key="1">
    <source>
        <dbReference type="SAM" id="MobiDB-lite"/>
    </source>
</evidence>
<feature type="compositionally biased region" description="Basic and acidic residues" evidence="1">
    <location>
        <begin position="396"/>
        <end position="411"/>
    </location>
</feature>
<reference evidence="2" key="2">
    <citation type="journal article" date="2024" name="Plant">
        <title>Genomic evolution and insights into agronomic trait innovations of Sesamum species.</title>
        <authorList>
            <person name="Miao H."/>
            <person name="Wang L."/>
            <person name="Qu L."/>
            <person name="Liu H."/>
            <person name="Sun Y."/>
            <person name="Le M."/>
            <person name="Wang Q."/>
            <person name="Wei S."/>
            <person name="Zheng Y."/>
            <person name="Lin W."/>
            <person name="Duan Y."/>
            <person name="Cao H."/>
            <person name="Xiong S."/>
            <person name="Wang X."/>
            <person name="Wei L."/>
            <person name="Li C."/>
            <person name="Ma Q."/>
            <person name="Ju M."/>
            <person name="Zhao R."/>
            <person name="Li G."/>
            <person name="Mu C."/>
            <person name="Tian Q."/>
            <person name="Mei H."/>
            <person name="Zhang T."/>
            <person name="Gao T."/>
            <person name="Zhang H."/>
        </authorList>
    </citation>
    <scope>NUCLEOTIDE SEQUENCE</scope>
    <source>
        <strain evidence="2">KEN8</strain>
    </source>
</reference>
<comment type="caution">
    <text evidence="2">The sequence shown here is derived from an EMBL/GenBank/DDBJ whole genome shotgun (WGS) entry which is preliminary data.</text>
</comment>
<feature type="compositionally biased region" description="Polar residues" evidence="1">
    <location>
        <begin position="386"/>
        <end position="395"/>
    </location>
</feature>
<proteinExistence type="predicted"/>
<organism evidence="2">
    <name type="scientific">Sesamum calycinum</name>
    <dbReference type="NCBI Taxonomy" id="2727403"/>
    <lineage>
        <taxon>Eukaryota</taxon>
        <taxon>Viridiplantae</taxon>
        <taxon>Streptophyta</taxon>
        <taxon>Embryophyta</taxon>
        <taxon>Tracheophyta</taxon>
        <taxon>Spermatophyta</taxon>
        <taxon>Magnoliopsida</taxon>
        <taxon>eudicotyledons</taxon>
        <taxon>Gunneridae</taxon>
        <taxon>Pentapetalae</taxon>
        <taxon>asterids</taxon>
        <taxon>lamiids</taxon>
        <taxon>Lamiales</taxon>
        <taxon>Pedaliaceae</taxon>
        <taxon>Sesamum</taxon>
    </lineage>
</organism>
<feature type="compositionally biased region" description="Basic and acidic residues" evidence="1">
    <location>
        <begin position="64"/>
        <end position="73"/>
    </location>
</feature>
<protein>
    <submittedName>
        <fullName evidence="2">Uncharacterized protein</fullName>
    </submittedName>
</protein>
<feature type="compositionally biased region" description="Polar residues" evidence="1">
    <location>
        <begin position="50"/>
        <end position="63"/>
    </location>
</feature>
<feature type="region of interest" description="Disordered" evidence="1">
    <location>
        <begin position="36"/>
        <end position="73"/>
    </location>
</feature>
<dbReference type="AlphaFoldDB" id="A0AAW2IXF1"/>
<feature type="compositionally biased region" description="Basic and acidic residues" evidence="1">
    <location>
        <begin position="208"/>
        <end position="225"/>
    </location>
</feature>
<feature type="compositionally biased region" description="Basic and acidic residues" evidence="1">
    <location>
        <begin position="36"/>
        <end position="47"/>
    </location>
</feature>
<feature type="region of interest" description="Disordered" evidence="1">
    <location>
        <begin position="196"/>
        <end position="261"/>
    </location>
</feature>
<accession>A0AAW2IXF1</accession>
<gene>
    <name evidence="2" type="ORF">Scaly_2778700</name>
</gene>
<name>A0AAW2IXF1_9LAMI</name>